<feature type="region of interest" description="Disordered" evidence="1">
    <location>
        <begin position="33"/>
        <end position="59"/>
    </location>
</feature>
<feature type="transmembrane region" description="Helical" evidence="2">
    <location>
        <begin position="9"/>
        <end position="28"/>
    </location>
</feature>
<dbReference type="PANTHER" id="PTHR38687">
    <property type="entry name" value="CELL DIVISION PROTEIN DEDD-RELATED"/>
    <property type="match status" value="1"/>
</dbReference>
<dbReference type="InterPro" id="IPR036680">
    <property type="entry name" value="SPOR-like_sf"/>
</dbReference>
<dbReference type="PROSITE" id="PS51724">
    <property type="entry name" value="SPOR"/>
    <property type="match status" value="1"/>
</dbReference>
<sequence>MNNVLKQRLVGALILLALGVVFWPIIFVEPGAPSGSAVREAPPPPAIDTAPVPPPDRAGLRVAAPHDEAQRAALGDAMPVDALPDANSPADTPASSAEVEEEPPSPAVAALPEPGSTRTEPPQPTALDEQDIPIAWVLQVASVSEAQRADALRAQLVELGHKAYVKKVFSGGKALYRVCIGPKVEKSRLEAIRGGIDSEFGVKSLVVRYYP</sequence>
<keyword evidence="5" id="KW-1185">Reference proteome</keyword>
<dbReference type="SUPFAM" id="SSF110997">
    <property type="entry name" value="Sporulation related repeat"/>
    <property type="match status" value="1"/>
</dbReference>
<evidence type="ECO:0000259" key="3">
    <source>
        <dbReference type="PROSITE" id="PS51724"/>
    </source>
</evidence>
<organism evidence="4 5">
    <name type="scientific">Mangrovimicrobium sediminis</name>
    <dbReference type="NCBI Taxonomy" id="2562682"/>
    <lineage>
        <taxon>Bacteria</taxon>
        <taxon>Pseudomonadati</taxon>
        <taxon>Pseudomonadota</taxon>
        <taxon>Gammaproteobacteria</taxon>
        <taxon>Cellvibrionales</taxon>
        <taxon>Halieaceae</taxon>
        <taxon>Mangrovimicrobium</taxon>
    </lineage>
</organism>
<accession>A0A4Z0LVG4</accession>
<evidence type="ECO:0000313" key="4">
    <source>
        <dbReference type="EMBL" id="TGD71393.1"/>
    </source>
</evidence>
<dbReference type="GO" id="GO:0030428">
    <property type="term" value="C:cell septum"/>
    <property type="evidence" value="ECO:0007669"/>
    <property type="project" value="TreeGrafter"/>
</dbReference>
<reference evidence="4 5" key="1">
    <citation type="submission" date="2019-04" db="EMBL/GenBank/DDBJ databases">
        <title>Taxonomy of novel Haliea sp. from mangrove soil of West Coast of India.</title>
        <authorList>
            <person name="Verma A."/>
            <person name="Kumar P."/>
            <person name="Krishnamurthi S."/>
        </authorList>
    </citation>
    <scope>NUCLEOTIDE SEQUENCE [LARGE SCALE GENOMIC DNA]</scope>
    <source>
        <strain evidence="4 5">SAOS-164</strain>
    </source>
</reference>
<keyword evidence="2" id="KW-0812">Transmembrane</keyword>
<evidence type="ECO:0000256" key="2">
    <source>
        <dbReference type="SAM" id="Phobius"/>
    </source>
</evidence>
<dbReference type="Pfam" id="PF05036">
    <property type="entry name" value="SPOR"/>
    <property type="match status" value="1"/>
</dbReference>
<feature type="domain" description="SPOR" evidence="3">
    <location>
        <begin position="130"/>
        <end position="209"/>
    </location>
</feature>
<dbReference type="Proteomes" id="UP000298050">
    <property type="component" value="Unassembled WGS sequence"/>
</dbReference>
<feature type="region of interest" description="Disordered" evidence="1">
    <location>
        <begin position="79"/>
        <end position="129"/>
    </location>
</feature>
<dbReference type="InterPro" id="IPR052521">
    <property type="entry name" value="Cell_div_SPOR-domain"/>
</dbReference>
<evidence type="ECO:0000313" key="5">
    <source>
        <dbReference type="Proteomes" id="UP000298050"/>
    </source>
</evidence>
<protein>
    <recommendedName>
        <fullName evidence="3">SPOR domain-containing protein</fullName>
    </recommendedName>
</protein>
<dbReference type="Gene3D" id="3.30.70.1070">
    <property type="entry name" value="Sporulation related repeat"/>
    <property type="match status" value="1"/>
</dbReference>
<dbReference type="EMBL" id="SRLE01000014">
    <property type="protein sequence ID" value="TGD71393.1"/>
    <property type="molecule type" value="Genomic_DNA"/>
</dbReference>
<gene>
    <name evidence="4" type="ORF">E4634_19170</name>
</gene>
<feature type="compositionally biased region" description="Pro residues" evidence="1">
    <location>
        <begin position="41"/>
        <end position="56"/>
    </location>
</feature>
<dbReference type="OrthoDB" id="7069135at2"/>
<evidence type="ECO:0000256" key="1">
    <source>
        <dbReference type="SAM" id="MobiDB-lite"/>
    </source>
</evidence>
<dbReference type="RefSeq" id="WP_135446285.1">
    <property type="nucleotide sequence ID" value="NZ_SRLE01000014.1"/>
</dbReference>
<keyword evidence="2" id="KW-0472">Membrane</keyword>
<proteinExistence type="predicted"/>
<dbReference type="InterPro" id="IPR007730">
    <property type="entry name" value="SPOR-like_dom"/>
</dbReference>
<name>A0A4Z0LVG4_9GAMM</name>
<keyword evidence="2" id="KW-1133">Transmembrane helix</keyword>
<dbReference type="GO" id="GO:0032506">
    <property type="term" value="P:cytokinetic process"/>
    <property type="evidence" value="ECO:0007669"/>
    <property type="project" value="TreeGrafter"/>
</dbReference>
<dbReference type="GO" id="GO:0032153">
    <property type="term" value="C:cell division site"/>
    <property type="evidence" value="ECO:0007669"/>
    <property type="project" value="TreeGrafter"/>
</dbReference>
<dbReference type="AlphaFoldDB" id="A0A4Z0LVG4"/>
<comment type="caution">
    <text evidence="4">The sequence shown here is derived from an EMBL/GenBank/DDBJ whole genome shotgun (WGS) entry which is preliminary data.</text>
</comment>
<dbReference type="GO" id="GO:0042834">
    <property type="term" value="F:peptidoglycan binding"/>
    <property type="evidence" value="ECO:0007669"/>
    <property type="project" value="InterPro"/>
</dbReference>
<dbReference type="PANTHER" id="PTHR38687:SF1">
    <property type="entry name" value="CELL DIVISION PROTEIN DEDD"/>
    <property type="match status" value="1"/>
</dbReference>